<dbReference type="InterPro" id="IPR023614">
    <property type="entry name" value="Porin_dom_sf"/>
</dbReference>
<sequence>MASSSSTSSSSPFAHLGGTVNSPPPTFNADPLLPPPPSEVGSSSAYPPQASAQLPTPASSSSSSSSSTGILSTLASPFTRAYDSFARVRANLDLPHPGLPERINNEAMQTFTTNHLFDGVRFDLAKGASINPMFHVSHNFNLGGSQARNGSYSFSTMYGTDEIFATGNVDDTGAVQARVNRRWNKTHTSKAQASLSQGFGQTMLQLEHVLNGRDNSLSLKSINANPADGTGMYMFSFLQSVTPSLALGLEAVYARQPGSPEDVTSTYMLKYSGAPKSGIAGDRPEWIGSVNLITQGILQASYWHKLGERVDAAAELTVISAGAKREAEAKIAAKWDFRLATLRAQLDNFGRLTSVYEARIFPSFSMTFAAELDHLRSQAKFGFGVSIETPLNGEDPTAPQPAMPSPPFY</sequence>
<feature type="compositionally biased region" description="Pro residues" evidence="10">
    <location>
        <begin position="22"/>
        <end position="38"/>
    </location>
</feature>
<evidence type="ECO:0000256" key="4">
    <source>
        <dbReference type="ARBA" id="ARBA00022452"/>
    </source>
</evidence>
<keyword evidence="4" id="KW-1134">Transmembrane beta strand</keyword>
<dbReference type="Gene3D" id="2.40.160.10">
    <property type="entry name" value="Porin"/>
    <property type="match status" value="1"/>
</dbReference>
<dbReference type="GO" id="GO:0030150">
    <property type="term" value="P:protein import into mitochondrial matrix"/>
    <property type="evidence" value="ECO:0007669"/>
    <property type="project" value="InterPro"/>
</dbReference>
<keyword evidence="3" id="KW-0813">Transport</keyword>
<dbReference type="InterPro" id="IPR037930">
    <property type="entry name" value="Tom40"/>
</dbReference>
<dbReference type="AlphaFoldDB" id="A0A8X7T7A0"/>
<proteinExistence type="inferred from homology"/>
<accession>A0A8X7T7A0</accession>
<evidence type="ECO:0000256" key="5">
    <source>
        <dbReference type="ARBA" id="ARBA00022692"/>
    </source>
</evidence>
<evidence type="ECO:0000256" key="1">
    <source>
        <dbReference type="ARBA" id="ARBA00004374"/>
    </source>
</evidence>
<evidence type="ECO:0000256" key="8">
    <source>
        <dbReference type="ARBA" id="ARBA00023128"/>
    </source>
</evidence>
<keyword evidence="8" id="KW-0496">Mitochondrion</keyword>
<dbReference type="PANTHER" id="PTHR10802">
    <property type="entry name" value="MITOCHONDRIAL IMPORT RECEPTOR SUBUNIT TOM40"/>
    <property type="match status" value="1"/>
</dbReference>
<evidence type="ECO:0000256" key="10">
    <source>
        <dbReference type="SAM" id="MobiDB-lite"/>
    </source>
</evidence>
<evidence type="ECO:0000256" key="3">
    <source>
        <dbReference type="ARBA" id="ARBA00022448"/>
    </source>
</evidence>
<comment type="similarity">
    <text evidence="2">Belongs to the Tom40 family.</text>
</comment>
<dbReference type="CDD" id="cd07305">
    <property type="entry name" value="Porin3_Tom40"/>
    <property type="match status" value="1"/>
</dbReference>
<keyword evidence="6" id="KW-1000">Mitochondrion outer membrane</keyword>
<protein>
    <submittedName>
        <fullName evidence="11">Uncharacterized protein</fullName>
    </submittedName>
</protein>
<name>A0A8X7T7A0_9BASI</name>
<gene>
    <name evidence="11" type="ORF">A4X09_0g2257</name>
</gene>
<dbReference type="EMBL" id="LWDG02000064">
    <property type="protein sequence ID" value="KAE8270093.1"/>
    <property type="molecule type" value="Genomic_DNA"/>
</dbReference>
<feature type="region of interest" description="Disordered" evidence="10">
    <location>
        <begin position="390"/>
        <end position="409"/>
    </location>
</feature>
<reference evidence="11" key="1">
    <citation type="submission" date="2016-04" db="EMBL/GenBank/DDBJ databases">
        <authorList>
            <person name="Nguyen H.D."/>
            <person name="Samba Siva P."/>
            <person name="Cullis J."/>
            <person name="Levesque C.A."/>
            <person name="Hambleton S."/>
        </authorList>
    </citation>
    <scope>NUCLEOTIDE SEQUENCE</scope>
    <source>
        <strain evidence="11">DAOMC 236422</strain>
    </source>
</reference>
<feature type="compositionally biased region" description="Low complexity" evidence="10">
    <location>
        <begin position="42"/>
        <end position="66"/>
    </location>
</feature>
<dbReference type="InterPro" id="IPR027246">
    <property type="entry name" value="Porin_Euk/Tom40"/>
</dbReference>
<evidence type="ECO:0000313" key="11">
    <source>
        <dbReference type="EMBL" id="KAE8270093.1"/>
    </source>
</evidence>
<dbReference type="Pfam" id="PF01459">
    <property type="entry name" value="Porin_3"/>
    <property type="match status" value="1"/>
</dbReference>
<evidence type="ECO:0000256" key="7">
    <source>
        <dbReference type="ARBA" id="ARBA00022927"/>
    </source>
</evidence>
<feature type="compositionally biased region" description="Low complexity" evidence="10">
    <location>
        <begin position="1"/>
        <end position="11"/>
    </location>
</feature>
<keyword evidence="7" id="KW-0653">Protein transport</keyword>
<dbReference type="GO" id="GO:0008320">
    <property type="term" value="F:protein transmembrane transporter activity"/>
    <property type="evidence" value="ECO:0007669"/>
    <property type="project" value="InterPro"/>
</dbReference>
<feature type="region of interest" description="Disordered" evidence="10">
    <location>
        <begin position="1"/>
        <end position="66"/>
    </location>
</feature>
<comment type="subcellular location">
    <subcellularLocation>
        <location evidence="1">Mitochondrion outer membrane</location>
        <topology evidence="1">Multi-pass membrane protein</topology>
    </subcellularLocation>
</comment>
<keyword evidence="9" id="KW-0472">Membrane</keyword>
<evidence type="ECO:0000256" key="2">
    <source>
        <dbReference type="ARBA" id="ARBA00010510"/>
    </source>
</evidence>
<dbReference type="GO" id="GO:0005741">
    <property type="term" value="C:mitochondrial outer membrane"/>
    <property type="evidence" value="ECO:0007669"/>
    <property type="project" value="UniProtKB-SubCell"/>
</dbReference>
<reference evidence="11" key="2">
    <citation type="journal article" date="2019" name="IMA Fungus">
        <title>Genome sequencing and comparison of five Tilletia species to identify candidate genes for the detection of regulated species infecting wheat.</title>
        <authorList>
            <person name="Nguyen H.D.T."/>
            <person name="Sultana T."/>
            <person name="Kesanakurti P."/>
            <person name="Hambleton S."/>
        </authorList>
    </citation>
    <scope>NUCLEOTIDE SEQUENCE</scope>
    <source>
        <strain evidence="11">DAOMC 236422</strain>
    </source>
</reference>
<feature type="compositionally biased region" description="Pro residues" evidence="10">
    <location>
        <begin position="398"/>
        <end position="409"/>
    </location>
</feature>
<evidence type="ECO:0000313" key="12">
    <source>
        <dbReference type="Proteomes" id="UP000078113"/>
    </source>
</evidence>
<keyword evidence="5" id="KW-0812">Transmembrane</keyword>
<organism evidence="11 12">
    <name type="scientific">Tilletia walkeri</name>
    <dbReference type="NCBI Taxonomy" id="117179"/>
    <lineage>
        <taxon>Eukaryota</taxon>
        <taxon>Fungi</taxon>
        <taxon>Dikarya</taxon>
        <taxon>Basidiomycota</taxon>
        <taxon>Ustilaginomycotina</taxon>
        <taxon>Exobasidiomycetes</taxon>
        <taxon>Tilletiales</taxon>
        <taxon>Tilletiaceae</taxon>
        <taxon>Tilletia</taxon>
    </lineage>
</organism>
<evidence type="ECO:0000256" key="9">
    <source>
        <dbReference type="ARBA" id="ARBA00023136"/>
    </source>
</evidence>
<evidence type="ECO:0000256" key="6">
    <source>
        <dbReference type="ARBA" id="ARBA00022787"/>
    </source>
</evidence>
<comment type="caution">
    <text evidence="11">The sequence shown here is derived from an EMBL/GenBank/DDBJ whole genome shotgun (WGS) entry which is preliminary data.</text>
</comment>
<dbReference type="Proteomes" id="UP000078113">
    <property type="component" value="Unassembled WGS sequence"/>
</dbReference>
<keyword evidence="12" id="KW-1185">Reference proteome</keyword>